<protein>
    <submittedName>
        <fullName evidence="8">TonB-dependent receptor</fullName>
    </submittedName>
</protein>
<sequence length="986" mass="108412">MPAKITHATGVPKIYRARIRFGASLAVLMAASLGTAAFAQDTAPADDVETVVVTGFRGSLQSAISEKKRSVDMVDVIKAEDIGQFPDLNLAESLQRIPGVSIDRDGGEGKQITVRGLNSEFSRTRLNGLEALATTGSKDSSGGTNRGRGFDFNVFAADLFNSITVRKSLSAEIEEGSLGATVDLQTARPFDYKGFTMAVGGQVGYNDLAKETAPRGTFMISNRWADGKLGALLSVAYGERTVIEDSTNTTRWENAYSASNVGRFESFSTNGSTTFTNIAPCTANVTNRNCNTTEVNAQNPTLTGEAQAISRALHPRIPRYNHFETDQKRLGITGAFQMRPWEGTLVTIDAMHAEFQSNRDEWEIEAISFSRNNQGLPRTDVYNYEIDDQGTLVKGSFNDVDIRSEHRYDELTTTFDQLNFTWDQNWGERFSSKLLIGASESFQDNPEQTTFTFESYNVDGYSYDYTDMTAPKFNYGTSSTGCTPDQACYWTYSSSTALGDASLIRIRPQTVRNEFSTARLDLKYDLNEHFTIKGGFSDKSYKFDSTEYGRISNLATPQTRDENAAGLIQTTINADIAKFAQTVTVAGTSYLIPNLDLIRSTFNYDCRCGTATGNTYGNFYVNNTNSSSRTNNRNAREDDKAWYVQVDFSGDIAGVPVRGNIGTREVETNLTAVGYVGSGNNAILTTVKRSYEDSLPAVNVSVEPIENVFLRFAAAKTMARPTLLSLTPGGGSISTTAFTITTGNPDLDPVRANTMDFSLEWYPDKDTLVSLAVFKKELKSYIQTVQTSKTLSELGYDPADLGVTGDPSFTVTTPINTAGGDLTGWEFSVQKPFTFLPGILSRTGGIFNYTNVESQIDYYTSPTATTTTRANLLGLSPKAWNTTLYYEGPAVSARVAFAYRDGYLSQLNPGSSADFWGKNETFNIDAQMTWEVTKNLTFILEGINLTDEADDRYIAYNTAQGNTAQNLLYDYGTSGRQYYLGVRYKY</sequence>
<evidence type="ECO:0000256" key="1">
    <source>
        <dbReference type="ARBA" id="ARBA00004442"/>
    </source>
</evidence>
<feature type="chain" id="PRO_5037893169" evidence="5">
    <location>
        <begin position="40"/>
        <end position="986"/>
    </location>
</feature>
<evidence type="ECO:0000256" key="3">
    <source>
        <dbReference type="ARBA" id="ARBA00023237"/>
    </source>
</evidence>
<dbReference type="Gene3D" id="2.170.130.10">
    <property type="entry name" value="TonB-dependent receptor, plug domain"/>
    <property type="match status" value="1"/>
</dbReference>
<dbReference type="InterPro" id="IPR036942">
    <property type="entry name" value="Beta-barrel_TonB_sf"/>
</dbReference>
<dbReference type="InterPro" id="IPR000531">
    <property type="entry name" value="Beta-barrel_TonB"/>
</dbReference>
<comment type="caution">
    <text evidence="8">The sequence shown here is derived from an EMBL/GenBank/DDBJ whole genome shotgun (WGS) entry which is preliminary data.</text>
</comment>
<keyword evidence="3" id="KW-0998">Cell outer membrane</keyword>
<evidence type="ECO:0000313" key="8">
    <source>
        <dbReference type="EMBL" id="GGZ22335.1"/>
    </source>
</evidence>
<evidence type="ECO:0000259" key="7">
    <source>
        <dbReference type="Pfam" id="PF07715"/>
    </source>
</evidence>
<dbReference type="SUPFAM" id="SSF56935">
    <property type="entry name" value="Porins"/>
    <property type="match status" value="1"/>
</dbReference>
<evidence type="ECO:0000256" key="2">
    <source>
        <dbReference type="ARBA" id="ARBA00023136"/>
    </source>
</evidence>
<comment type="similarity">
    <text evidence="4">Belongs to the TonB-dependent receptor family.</text>
</comment>
<dbReference type="EMBL" id="BMZB01000001">
    <property type="protein sequence ID" value="GGZ22335.1"/>
    <property type="molecule type" value="Genomic_DNA"/>
</dbReference>
<keyword evidence="4" id="KW-0798">TonB box</keyword>
<keyword evidence="2 4" id="KW-0472">Membrane</keyword>
<evidence type="ECO:0000256" key="4">
    <source>
        <dbReference type="RuleBase" id="RU003357"/>
    </source>
</evidence>
<feature type="domain" description="TonB-dependent receptor plug" evidence="7">
    <location>
        <begin position="69"/>
        <end position="180"/>
    </location>
</feature>
<keyword evidence="5" id="KW-0732">Signal</keyword>
<dbReference type="Gene3D" id="2.40.170.20">
    <property type="entry name" value="TonB-dependent receptor, beta-barrel domain"/>
    <property type="match status" value="1"/>
</dbReference>
<keyword evidence="9" id="KW-1185">Reference proteome</keyword>
<gene>
    <name evidence="8" type="ORF">GCM10011273_03960</name>
</gene>
<keyword evidence="8" id="KW-0675">Receptor</keyword>
<dbReference type="GO" id="GO:0009279">
    <property type="term" value="C:cell outer membrane"/>
    <property type="evidence" value="ECO:0007669"/>
    <property type="project" value="UniProtKB-SubCell"/>
</dbReference>
<evidence type="ECO:0000259" key="6">
    <source>
        <dbReference type="Pfam" id="PF00593"/>
    </source>
</evidence>
<comment type="subcellular location">
    <subcellularLocation>
        <location evidence="1 4">Cell outer membrane</location>
    </subcellularLocation>
</comment>
<dbReference type="PANTHER" id="PTHR40980">
    <property type="entry name" value="PLUG DOMAIN-CONTAINING PROTEIN"/>
    <property type="match status" value="1"/>
</dbReference>
<feature type="signal peptide" evidence="5">
    <location>
        <begin position="1"/>
        <end position="39"/>
    </location>
</feature>
<organism evidence="8 9">
    <name type="scientific">Asticcacaulis endophyticus</name>
    <dbReference type="NCBI Taxonomy" id="1395890"/>
    <lineage>
        <taxon>Bacteria</taxon>
        <taxon>Pseudomonadati</taxon>
        <taxon>Pseudomonadota</taxon>
        <taxon>Alphaproteobacteria</taxon>
        <taxon>Caulobacterales</taxon>
        <taxon>Caulobacteraceae</taxon>
        <taxon>Asticcacaulis</taxon>
    </lineage>
</organism>
<dbReference type="PANTHER" id="PTHR40980:SF3">
    <property type="entry name" value="TONB-DEPENDENT RECEPTOR-LIKE BETA-BARREL DOMAIN-CONTAINING PROTEIN"/>
    <property type="match status" value="1"/>
</dbReference>
<evidence type="ECO:0000256" key="5">
    <source>
        <dbReference type="SAM" id="SignalP"/>
    </source>
</evidence>
<feature type="domain" description="TonB-dependent receptor-like beta-barrel" evidence="6">
    <location>
        <begin position="474"/>
        <end position="945"/>
    </location>
</feature>
<dbReference type="NCBIfam" id="TIGR01782">
    <property type="entry name" value="TonB-Xanth-Caul"/>
    <property type="match status" value="1"/>
</dbReference>
<dbReference type="Proteomes" id="UP000662572">
    <property type="component" value="Unassembled WGS sequence"/>
</dbReference>
<dbReference type="Pfam" id="PF07715">
    <property type="entry name" value="Plug"/>
    <property type="match status" value="1"/>
</dbReference>
<proteinExistence type="inferred from homology"/>
<reference evidence="8" key="2">
    <citation type="submission" date="2020-09" db="EMBL/GenBank/DDBJ databases">
        <authorList>
            <person name="Sun Q."/>
            <person name="Kim S."/>
        </authorList>
    </citation>
    <scope>NUCLEOTIDE SEQUENCE</scope>
    <source>
        <strain evidence="8">KCTC 32296</strain>
    </source>
</reference>
<dbReference type="InterPro" id="IPR012910">
    <property type="entry name" value="Plug_dom"/>
</dbReference>
<dbReference type="Pfam" id="PF00593">
    <property type="entry name" value="TonB_dep_Rec_b-barrel"/>
    <property type="match status" value="1"/>
</dbReference>
<dbReference type="RefSeq" id="WP_229807521.1">
    <property type="nucleotide sequence ID" value="NZ_BMZB01000001.1"/>
</dbReference>
<dbReference type="AlphaFoldDB" id="A0A918PUD4"/>
<reference evidence="8" key="1">
    <citation type="journal article" date="2014" name="Int. J. Syst. Evol. Microbiol.">
        <title>Complete genome sequence of Corynebacterium casei LMG S-19264T (=DSM 44701T), isolated from a smear-ripened cheese.</title>
        <authorList>
            <consortium name="US DOE Joint Genome Institute (JGI-PGF)"/>
            <person name="Walter F."/>
            <person name="Albersmeier A."/>
            <person name="Kalinowski J."/>
            <person name="Ruckert C."/>
        </authorList>
    </citation>
    <scope>NUCLEOTIDE SEQUENCE</scope>
    <source>
        <strain evidence="8">KCTC 32296</strain>
    </source>
</reference>
<name>A0A918PUD4_9CAUL</name>
<accession>A0A918PUD4</accession>
<evidence type="ECO:0000313" key="9">
    <source>
        <dbReference type="Proteomes" id="UP000662572"/>
    </source>
</evidence>
<dbReference type="InterPro" id="IPR010104">
    <property type="entry name" value="TonB_rcpt_bac"/>
</dbReference>
<dbReference type="InterPro" id="IPR037066">
    <property type="entry name" value="Plug_dom_sf"/>
</dbReference>